<organism evidence="5 6">
    <name type="scientific">Flavimaricola marinus</name>
    <dbReference type="NCBI Taxonomy" id="1819565"/>
    <lineage>
        <taxon>Bacteria</taxon>
        <taxon>Pseudomonadati</taxon>
        <taxon>Pseudomonadota</taxon>
        <taxon>Alphaproteobacteria</taxon>
        <taxon>Rhodobacterales</taxon>
        <taxon>Paracoccaceae</taxon>
        <taxon>Flavimaricola</taxon>
    </lineage>
</organism>
<keyword evidence="6" id="KW-1185">Reference proteome</keyword>
<evidence type="ECO:0000313" key="5">
    <source>
        <dbReference type="EMBL" id="SMY08881.1"/>
    </source>
</evidence>
<protein>
    <recommendedName>
        <fullName evidence="4">HTH gntR-type domain-containing protein</fullName>
    </recommendedName>
</protein>
<dbReference type="CDD" id="cd07377">
    <property type="entry name" value="WHTH_GntR"/>
    <property type="match status" value="1"/>
</dbReference>
<dbReference type="OrthoDB" id="7810322at2"/>
<dbReference type="InterPro" id="IPR028082">
    <property type="entry name" value="Peripla_BP_I"/>
</dbReference>
<accession>A0A238LGW0</accession>
<dbReference type="InterPro" id="IPR000524">
    <property type="entry name" value="Tscrpt_reg_HTH_GntR"/>
</dbReference>
<dbReference type="SUPFAM" id="SSF53822">
    <property type="entry name" value="Periplasmic binding protein-like I"/>
    <property type="match status" value="1"/>
</dbReference>
<evidence type="ECO:0000256" key="1">
    <source>
        <dbReference type="ARBA" id="ARBA00023015"/>
    </source>
</evidence>
<proteinExistence type="predicted"/>
<dbReference type="SMART" id="SM00345">
    <property type="entry name" value="HTH_GNTR"/>
    <property type="match status" value="1"/>
</dbReference>
<dbReference type="InterPro" id="IPR036388">
    <property type="entry name" value="WH-like_DNA-bd_sf"/>
</dbReference>
<dbReference type="AlphaFoldDB" id="A0A238LGW0"/>
<keyword evidence="2" id="KW-0238">DNA-binding</keyword>
<feature type="domain" description="HTH gntR-type" evidence="4">
    <location>
        <begin position="11"/>
        <end position="79"/>
    </location>
</feature>
<dbReference type="Proteomes" id="UP000201613">
    <property type="component" value="Unassembled WGS sequence"/>
</dbReference>
<sequence>MGPCIVKTDLAPRHLQLRETLFHRWKADGLRPGDRIESQNEIARFCDFSLITVVKTLKDLEAEGIIRRQVGRGSFLERTPWTEAHHRVGFFYNRDVVGGGIFDNDFYTRLVVGLERAVVSDGHEFILGSFTNAKMPMAVWDALDVIVLTSITGDTRLDFLDTAASQISVIDQTLIHPKVHSYRLDYAQAFRDMFTYLGGASARVLYLDSEISSNEQRLRRDAITQAAAVCGPNCVLEVTKVNQEDGPNGLTAVHDALARFNPDVVVGYANSAWLPLIRAETGPETRVFTYGLDSEGPGFVVSSNDWMQSILPKIYGNLADRKAKGAVHNFDVRFVPPSSTST</sequence>
<dbReference type="EMBL" id="FXZK01000006">
    <property type="protein sequence ID" value="SMY08881.1"/>
    <property type="molecule type" value="Genomic_DNA"/>
</dbReference>
<dbReference type="SUPFAM" id="SSF46785">
    <property type="entry name" value="Winged helix' DNA-binding domain"/>
    <property type="match status" value="1"/>
</dbReference>
<dbReference type="GO" id="GO:0003677">
    <property type="term" value="F:DNA binding"/>
    <property type="evidence" value="ECO:0007669"/>
    <property type="project" value="UniProtKB-KW"/>
</dbReference>
<dbReference type="Gene3D" id="3.40.50.2300">
    <property type="match status" value="2"/>
</dbReference>
<evidence type="ECO:0000256" key="3">
    <source>
        <dbReference type="ARBA" id="ARBA00023163"/>
    </source>
</evidence>
<keyword evidence="3" id="KW-0804">Transcription</keyword>
<gene>
    <name evidence="5" type="ORF">LOM8899_03040</name>
</gene>
<name>A0A238LGW0_9RHOB</name>
<dbReference type="Gene3D" id="1.10.10.10">
    <property type="entry name" value="Winged helix-like DNA-binding domain superfamily/Winged helix DNA-binding domain"/>
    <property type="match status" value="1"/>
</dbReference>
<reference evidence="5 6" key="1">
    <citation type="submission" date="2017-05" db="EMBL/GenBank/DDBJ databases">
        <authorList>
            <person name="Song R."/>
            <person name="Chenine A.L."/>
            <person name="Ruprecht R.M."/>
        </authorList>
    </citation>
    <scope>NUCLEOTIDE SEQUENCE [LARGE SCALE GENOMIC DNA]</scope>
    <source>
        <strain evidence="5 6">CECT 8899</strain>
    </source>
</reference>
<dbReference type="PROSITE" id="PS50949">
    <property type="entry name" value="HTH_GNTR"/>
    <property type="match status" value="1"/>
</dbReference>
<evidence type="ECO:0000256" key="2">
    <source>
        <dbReference type="ARBA" id="ARBA00023125"/>
    </source>
</evidence>
<evidence type="ECO:0000259" key="4">
    <source>
        <dbReference type="PROSITE" id="PS50949"/>
    </source>
</evidence>
<keyword evidence="1" id="KW-0805">Transcription regulation</keyword>
<dbReference type="GO" id="GO:0003700">
    <property type="term" value="F:DNA-binding transcription factor activity"/>
    <property type="evidence" value="ECO:0007669"/>
    <property type="project" value="InterPro"/>
</dbReference>
<dbReference type="InterPro" id="IPR036390">
    <property type="entry name" value="WH_DNA-bd_sf"/>
</dbReference>
<evidence type="ECO:0000313" key="6">
    <source>
        <dbReference type="Proteomes" id="UP000201613"/>
    </source>
</evidence>